<feature type="transmembrane region" description="Helical" evidence="1">
    <location>
        <begin position="76"/>
        <end position="97"/>
    </location>
</feature>
<keyword evidence="1" id="KW-0812">Transmembrane</keyword>
<sequence>MASNFSLFPNSKELTNSVAIRLIERVSGKTLTGYMLNLGYAAGTGIIVGLFLSVMEVALHVLVFGPSSIGVVAVKAVFTFFIFSLLIFLVCLLVVMTDGWKASLLAENKQYEKFISFASQLTVAALICLIALFFFSLHPFPKYFEVSQSDGIKSTCDGCSQAALASENISNASSIFSASANENLKSEYLINELNLKVVESMTAQEFNELLERHQFRSFNTESKKNEVMSTLGNISLFPKDRNIDWERFLVELDNVASENTTYIASKINSALINGAPFNIVVDILNRGHQLNGTHLASLATNLSVDELKKLENYGVDWSLTSSAGSNALVRSILNKGGPDVFEYLLNKNSLVFSEDVDVVKEVLSLSSALNRPIQYTQKLIDRGALVTEKTKEWIEHDLRKNNPRYYSLVKSKLSYN</sequence>
<comment type="caution">
    <text evidence="2">The sequence shown here is derived from an EMBL/GenBank/DDBJ whole genome shotgun (WGS) entry which is preliminary data.</text>
</comment>
<accession>A0ABU8C4T1</accession>
<keyword evidence="1" id="KW-1133">Transmembrane helix</keyword>
<name>A0ABU8C4T1_9GAMM</name>
<dbReference type="RefSeq" id="WP_335735343.1">
    <property type="nucleotide sequence ID" value="NZ_JALAAR010000004.1"/>
</dbReference>
<organism evidence="2 3">
    <name type="scientific">Rheinheimera muenzenbergensis</name>
    <dbReference type="NCBI Taxonomy" id="1193628"/>
    <lineage>
        <taxon>Bacteria</taxon>
        <taxon>Pseudomonadati</taxon>
        <taxon>Pseudomonadota</taxon>
        <taxon>Gammaproteobacteria</taxon>
        <taxon>Chromatiales</taxon>
        <taxon>Chromatiaceae</taxon>
        <taxon>Rheinheimera</taxon>
    </lineage>
</organism>
<evidence type="ECO:0000313" key="2">
    <source>
        <dbReference type="EMBL" id="MEH8016931.1"/>
    </source>
</evidence>
<evidence type="ECO:0008006" key="4">
    <source>
        <dbReference type="Google" id="ProtNLM"/>
    </source>
</evidence>
<dbReference type="Proteomes" id="UP001375382">
    <property type="component" value="Unassembled WGS sequence"/>
</dbReference>
<evidence type="ECO:0000256" key="1">
    <source>
        <dbReference type="SAM" id="Phobius"/>
    </source>
</evidence>
<evidence type="ECO:0000313" key="3">
    <source>
        <dbReference type="Proteomes" id="UP001375382"/>
    </source>
</evidence>
<proteinExistence type="predicted"/>
<feature type="transmembrane region" description="Helical" evidence="1">
    <location>
        <begin position="117"/>
        <end position="137"/>
    </location>
</feature>
<reference evidence="2 3" key="1">
    <citation type="journal article" date="2023" name="Ecotoxicol. Environ. Saf.">
        <title>Mercury remediation potential of mercury-resistant strain Rheinheimera metallidurans sp. nov. isolated from a municipal waste dumping site.</title>
        <authorList>
            <person name="Yadav V."/>
            <person name="Manjhi A."/>
            <person name="Vadakedath N."/>
        </authorList>
    </citation>
    <scope>NUCLEOTIDE SEQUENCE [LARGE SCALE GENOMIC DNA]</scope>
    <source>
        <strain evidence="2 3">E-49</strain>
    </source>
</reference>
<dbReference type="EMBL" id="JALAAR010000004">
    <property type="protein sequence ID" value="MEH8016931.1"/>
    <property type="molecule type" value="Genomic_DNA"/>
</dbReference>
<protein>
    <recommendedName>
        <fullName evidence="4">Ankyrin repeat-containing protein</fullName>
    </recommendedName>
</protein>
<keyword evidence="1" id="KW-0472">Membrane</keyword>
<gene>
    <name evidence="2" type="ORF">MN202_06800</name>
</gene>
<keyword evidence="3" id="KW-1185">Reference proteome</keyword>
<feature type="transmembrane region" description="Helical" evidence="1">
    <location>
        <begin position="40"/>
        <end position="64"/>
    </location>
</feature>